<dbReference type="CDD" id="cd02950">
    <property type="entry name" value="TxlA"/>
    <property type="match status" value="1"/>
</dbReference>
<evidence type="ECO:0000313" key="4">
    <source>
        <dbReference type="Proteomes" id="UP001633002"/>
    </source>
</evidence>
<dbReference type="PROSITE" id="PS51352">
    <property type="entry name" value="THIOREDOXIN_2"/>
    <property type="match status" value="1"/>
</dbReference>
<dbReference type="Pfam" id="PF00085">
    <property type="entry name" value="Thioredoxin"/>
    <property type="match status" value="1"/>
</dbReference>
<dbReference type="EMBL" id="JBJQOH010000004">
    <property type="protein sequence ID" value="KAL3686891.1"/>
    <property type="molecule type" value="Genomic_DNA"/>
</dbReference>
<protein>
    <recommendedName>
        <fullName evidence="2">Thioredoxin domain-containing protein</fullName>
    </recommendedName>
</protein>
<dbReference type="AlphaFoldDB" id="A0ABD3H9X1"/>
<evidence type="ECO:0000259" key="2">
    <source>
        <dbReference type="PROSITE" id="PS51352"/>
    </source>
</evidence>
<dbReference type="InterPro" id="IPR036249">
    <property type="entry name" value="Thioredoxin-like_sf"/>
</dbReference>
<evidence type="ECO:0000313" key="3">
    <source>
        <dbReference type="EMBL" id="KAL3686891.1"/>
    </source>
</evidence>
<feature type="domain" description="Thioredoxin" evidence="2">
    <location>
        <begin position="157"/>
        <end position="274"/>
    </location>
</feature>
<feature type="region of interest" description="Disordered" evidence="1">
    <location>
        <begin position="275"/>
        <end position="309"/>
    </location>
</feature>
<dbReference type="InterPro" id="IPR013766">
    <property type="entry name" value="Thioredoxin_domain"/>
</dbReference>
<dbReference type="InterPro" id="IPR044241">
    <property type="entry name" value="TxlA/HCF164"/>
</dbReference>
<organism evidence="3 4">
    <name type="scientific">Riccia sorocarpa</name>
    <dbReference type="NCBI Taxonomy" id="122646"/>
    <lineage>
        <taxon>Eukaryota</taxon>
        <taxon>Viridiplantae</taxon>
        <taxon>Streptophyta</taxon>
        <taxon>Embryophyta</taxon>
        <taxon>Marchantiophyta</taxon>
        <taxon>Marchantiopsida</taxon>
        <taxon>Marchantiidae</taxon>
        <taxon>Marchantiales</taxon>
        <taxon>Ricciaceae</taxon>
        <taxon>Riccia</taxon>
    </lineage>
</organism>
<sequence>MTNCSLVSSVTSTCLLPKAAIRAPGRIQELKLKTFRLGKLLHYQNEAGPATIAFWDGEFCGRTNRRSVGERVSWKCYSDLKSSETESSDSSEASDSRNCCDDTPGQGASAASGEDVPASSTSSSTTQQFETYGPGKRGNQLVALVSVSVAVGLFALGRVGGATPTLPQLAAQSTPYEVALGNGKPTVVEFYADWCEVCREMAKDVYVIEQEYKDKINFVMLNVDNTKWEAELDEFGVEGIPHFAFLDGKGNEEGNVVGRLPRKILQENLEALARGDPTIPHSRAVGKFSDADSRQAPPVVGPRSHSQSS</sequence>
<gene>
    <name evidence="3" type="ORF">R1sor_013200</name>
</gene>
<comment type="caution">
    <text evidence="3">The sequence shown here is derived from an EMBL/GenBank/DDBJ whole genome shotgun (WGS) entry which is preliminary data.</text>
</comment>
<dbReference type="Gene3D" id="3.40.30.10">
    <property type="entry name" value="Glutaredoxin"/>
    <property type="match status" value="1"/>
</dbReference>
<proteinExistence type="predicted"/>
<reference evidence="3 4" key="1">
    <citation type="submission" date="2024-09" db="EMBL/GenBank/DDBJ databases">
        <title>Chromosome-scale assembly of Riccia sorocarpa.</title>
        <authorList>
            <person name="Paukszto L."/>
        </authorList>
    </citation>
    <scope>NUCLEOTIDE SEQUENCE [LARGE SCALE GENOMIC DNA]</scope>
    <source>
        <strain evidence="3">LP-2024</strain>
        <tissue evidence="3">Aerial parts of the thallus</tissue>
    </source>
</reference>
<dbReference type="PANTHER" id="PTHR47353:SF1">
    <property type="entry name" value="THIOREDOXIN-LIKE PROTEIN HCF164, CHLOROPLASTIC"/>
    <property type="match status" value="1"/>
</dbReference>
<dbReference type="PANTHER" id="PTHR47353">
    <property type="entry name" value="THIOREDOXIN-LIKE PROTEIN HCF164, CHLOROPLASTIC"/>
    <property type="match status" value="1"/>
</dbReference>
<feature type="region of interest" description="Disordered" evidence="1">
    <location>
        <begin position="83"/>
        <end position="132"/>
    </location>
</feature>
<accession>A0ABD3H9X1</accession>
<dbReference type="Proteomes" id="UP001633002">
    <property type="component" value="Unassembled WGS sequence"/>
</dbReference>
<keyword evidence="4" id="KW-1185">Reference proteome</keyword>
<dbReference type="SUPFAM" id="SSF52833">
    <property type="entry name" value="Thioredoxin-like"/>
    <property type="match status" value="1"/>
</dbReference>
<evidence type="ECO:0000256" key="1">
    <source>
        <dbReference type="SAM" id="MobiDB-lite"/>
    </source>
</evidence>
<name>A0ABD3H9X1_9MARC</name>